<evidence type="ECO:0000256" key="1">
    <source>
        <dbReference type="ARBA" id="ARBA00004123"/>
    </source>
</evidence>
<feature type="compositionally biased region" description="Basic and acidic residues" evidence="11">
    <location>
        <begin position="500"/>
        <end position="515"/>
    </location>
</feature>
<dbReference type="SUPFAM" id="SSF57716">
    <property type="entry name" value="Glucocorticoid receptor-like (DNA-binding domain)"/>
    <property type="match status" value="1"/>
</dbReference>
<dbReference type="SMART" id="SM00868">
    <property type="entry name" value="zf-AD"/>
    <property type="match status" value="1"/>
</dbReference>
<keyword evidence="2 10" id="KW-0479">Metal-binding</keyword>
<dbReference type="InterPro" id="IPR050717">
    <property type="entry name" value="C2H2-ZF_Transcription_Reg"/>
</dbReference>
<dbReference type="FunFam" id="3.30.160.60:FF:000003">
    <property type="entry name" value="Zinc finger protein 3 homolog"/>
    <property type="match status" value="1"/>
</dbReference>
<evidence type="ECO:0000256" key="2">
    <source>
        <dbReference type="ARBA" id="ARBA00022723"/>
    </source>
</evidence>
<evidence type="ECO:0000256" key="3">
    <source>
        <dbReference type="ARBA" id="ARBA00022737"/>
    </source>
</evidence>
<feature type="domain" description="C2H2-type" evidence="12">
    <location>
        <begin position="569"/>
        <end position="596"/>
    </location>
</feature>
<feature type="domain" description="C2H2-type" evidence="12">
    <location>
        <begin position="653"/>
        <end position="680"/>
    </location>
</feature>
<sequence length="822" mass="90742">MTSLGEEIAEFNELCRVCANKTNVLLALNIFEGDGSNRAIYKKINKCLPIKVSMDDKLPKLICEECVYKLDLLNEFQDISSKTEVFLNNLLNRIFLTAEQNAQSILGVPCSLVPINISHVLDRQDKIHDSNCIDSGHLNDLDSSLTTSQLGLKSETSNRDEDSKEMEGITYIVTAEPLEGATFFFCVLCSKTFGDRNAFDSHCADAHWSKCDPCGLLFSSQDAYAMHCADIHSMGNKPPSTDVSFILSHMESYRQLPQNIPMTSVLANGSLVGTALAPGSTIAPSDLQTITLTSLASSGTVVADVDQFGRSGHTTVNTSNTGTLPHSNTLATFSDGTTGSIPVITKVVDRTKHVVHPIPTKPGDHSSPKQTSSNSAELSTTDVTNNCELSTTDVTNNSILSTDDVTNSFDSVQTSLNENINNVRGGGGGNEEEEGGREEEEDGSSCDEPGGGMDDDSEDEQDDPTEMTKVKSHARQEDASKEQTKGDCNQKTEGTSNEQTKGDSNEQTKGQRDVFKQPTPGVLFKQLTKGLAESEEVQPLYKCPLCSQQFALKKTYETHVLSHGVKSPFQCSTCNKQFRSKIGLDQHEAKHSGQFKFECNACGKGFQSKSYLIVHQRVHNNKRDYNCKTCGRGFKTKASLHDHVNRHLGVKPYQCQVCGRGFITKGLCKSHEKIHSGNDNRQYPCPVCHKLFVSKSYLNTHVRIHSGDKPFKCEYCDKGFLTKIDLRIHKTMHTGEKAFVCETCGKAFARRDALRCHTRSHTGERPYRCNICGQTFTQFTPMSIHKRLHTGERPYPCNVCSKAFVSRSTMISHRKKHDKEGT</sequence>
<keyword evidence="5 10" id="KW-0862">Zinc</keyword>
<feature type="region of interest" description="Disordered" evidence="11">
    <location>
        <begin position="416"/>
        <end position="520"/>
    </location>
</feature>
<feature type="domain" description="C2H2-type" evidence="12">
    <location>
        <begin position="795"/>
        <end position="822"/>
    </location>
</feature>
<feature type="domain" description="C2H2-type" evidence="12">
    <location>
        <begin position="625"/>
        <end position="652"/>
    </location>
</feature>
<feature type="binding site" evidence="10">
    <location>
        <position position="18"/>
    </location>
    <ligand>
        <name>Zn(2+)</name>
        <dbReference type="ChEBI" id="CHEBI:29105"/>
    </ligand>
</feature>
<dbReference type="Gene3D" id="3.40.1800.20">
    <property type="match status" value="1"/>
</dbReference>
<dbReference type="GO" id="GO:0000981">
    <property type="term" value="F:DNA-binding transcription factor activity, RNA polymerase II-specific"/>
    <property type="evidence" value="ECO:0007669"/>
    <property type="project" value="TreeGrafter"/>
</dbReference>
<feature type="compositionally biased region" description="Basic and acidic residues" evidence="11">
    <location>
        <begin position="466"/>
        <end position="490"/>
    </location>
</feature>
<dbReference type="AlphaFoldDB" id="A0A8D8YLF0"/>
<accession>A0A8D8YLF0</accession>
<dbReference type="PROSITE" id="PS51915">
    <property type="entry name" value="ZAD"/>
    <property type="match status" value="1"/>
</dbReference>
<keyword evidence="4 9" id="KW-0863">Zinc-finger</keyword>
<dbReference type="Pfam" id="PF13912">
    <property type="entry name" value="zf-C2H2_6"/>
    <property type="match status" value="1"/>
</dbReference>
<evidence type="ECO:0000256" key="6">
    <source>
        <dbReference type="ARBA" id="ARBA00023015"/>
    </source>
</evidence>
<feature type="domain" description="ZAD" evidence="13">
    <location>
        <begin position="13"/>
        <end position="90"/>
    </location>
</feature>
<evidence type="ECO:0000256" key="9">
    <source>
        <dbReference type="PROSITE-ProRule" id="PRU00042"/>
    </source>
</evidence>
<feature type="domain" description="C2H2-type" evidence="12">
    <location>
        <begin position="767"/>
        <end position="794"/>
    </location>
</feature>
<evidence type="ECO:0000256" key="7">
    <source>
        <dbReference type="ARBA" id="ARBA00023163"/>
    </source>
</evidence>
<reference evidence="14" key="1">
    <citation type="submission" date="2021-05" db="EMBL/GenBank/DDBJ databases">
        <authorList>
            <person name="Alioto T."/>
            <person name="Alioto T."/>
            <person name="Gomez Garrido J."/>
        </authorList>
    </citation>
    <scope>NUCLEOTIDE SEQUENCE</scope>
</reference>
<dbReference type="InterPro" id="IPR012934">
    <property type="entry name" value="Znf_AD"/>
</dbReference>
<evidence type="ECO:0000256" key="4">
    <source>
        <dbReference type="ARBA" id="ARBA00022771"/>
    </source>
</evidence>
<dbReference type="FunFam" id="3.30.160.60:FF:000446">
    <property type="entry name" value="Zinc finger protein"/>
    <property type="match status" value="1"/>
</dbReference>
<dbReference type="PROSITE" id="PS00028">
    <property type="entry name" value="ZINC_FINGER_C2H2_1"/>
    <property type="match status" value="12"/>
</dbReference>
<feature type="binding site" evidence="10">
    <location>
        <position position="66"/>
    </location>
    <ligand>
        <name>Zn(2+)</name>
        <dbReference type="ChEBI" id="CHEBI:29105"/>
    </ligand>
</feature>
<evidence type="ECO:0000256" key="5">
    <source>
        <dbReference type="ARBA" id="ARBA00022833"/>
    </source>
</evidence>
<dbReference type="SMART" id="SM00355">
    <property type="entry name" value="ZnF_C2H2"/>
    <property type="match status" value="12"/>
</dbReference>
<keyword evidence="7" id="KW-0804">Transcription</keyword>
<proteinExistence type="predicted"/>
<feature type="domain" description="C2H2-type" evidence="12">
    <location>
        <begin position="711"/>
        <end position="738"/>
    </location>
</feature>
<name>A0A8D8YLF0_9HEMI</name>
<dbReference type="GO" id="GO:0005634">
    <property type="term" value="C:nucleus"/>
    <property type="evidence" value="ECO:0007669"/>
    <property type="project" value="UniProtKB-SubCell"/>
</dbReference>
<evidence type="ECO:0000313" key="14">
    <source>
        <dbReference type="EMBL" id="CAG6730561.1"/>
    </source>
</evidence>
<dbReference type="EMBL" id="HBUF01381726">
    <property type="protein sequence ID" value="CAG6730561.1"/>
    <property type="molecule type" value="Transcribed_RNA"/>
</dbReference>
<dbReference type="Pfam" id="PF12874">
    <property type="entry name" value="zf-met"/>
    <property type="match status" value="2"/>
</dbReference>
<feature type="binding site" evidence="10">
    <location>
        <position position="15"/>
    </location>
    <ligand>
        <name>Zn(2+)</name>
        <dbReference type="ChEBI" id="CHEBI:29105"/>
    </ligand>
</feature>
<feature type="domain" description="C2H2-type" evidence="12">
    <location>
        <begin position="541"/>
        <end position="568"/>
    </location>
</feature>
<dbReference type="GO" id="GO:0000977">
    <property type="term" value="F:RNA polymerase II transcription regulatory region sequence-specific DNA binding"/>
    <property type="evidence" value="ECO:0007669"/>
    <property type="project" value="TreeGrafter"/>
</dbReference>
<evidence type="ECO:0000259" key="12">
    <source>
        <dbReference type="PROSITE" id="PS50157"/>
    </source>
</evidence>
<dbReference type="InterPro" id="IPR013087">
    <property type="entry name" value="Znf_C2H2_type"/>
</dbReference>
<feature type="compositionally biased region" description="Polar residues" evidence="11">
    <location>
        <begin position="368"/>
        <end position="384"/>
    </location>
</feature>
<dbReference type="InterPro" id="IPR036236">
    <property type="entry name" value="Znf_C2H2_sf"/>
</dbReference>
<feature type="domain" description="C2H2-type" evidence="12">
    <location>
        <begin position="597"/>
        <end position="624"/>
    </location>
</feature>
<dbReference type="PANTHER" id="PTHR14196:SF12">
    <property type="entry name" value="ZINC FINGER PROTEIN 208-LIKE"/>
    <property type="match status" value="1"/>
</dbReference>
<organism evidence="14">
    <name type="scientific">Cacopsylla melanoneura</name>
    <dbReference type="NCBI Taxonomy" id="428564"/>
    <lineage>
        <taxon>Eukaryota</taxon>
        <taxon>Metazoa</taxon>
        <taxon>Ecdysozoa</taxon>
        <taxon>Arthropoda</taxon>
        <taxon>Hexapoda</taxon>
        <taxon>Insecta</taxon>
        <taxon>Pterygota</taxon>
        <taxon>Neoptera</taxon>
        <taxon>Paraneoptera</taxon>
        <taxon>Hemiptera</taxon>
        <taxon>Sternorrhyncha</taxon>
        <taxon>Psylloidea</taxon>
        <taxon>Psyllidae</taxon>
        <taxon>Psyllinae</taxon>
        <taxon>Cacopsylla</taxon>
    </lineage>
</organism>
<evidence type="ECO:0000256" key="10">
    <source>
        <dbReference type="PROSITE-ProRule" id="PRU01263"/>
    </source>
</evidence>
<dbReference type="PANTHER" id="PTHR14196">
    <property type="entry name" value="ODD-SKIPPED - RELATED"/>
    <property type="match status" value="1"/>
</dbReference>
<feature type="compositionally biased region" description="Acidic residues" evidence="11">
    <location>
        <begin position="430"/>
        <end position="445"/>
    </location>
</feature>
<feature type="compositionally biased region" description="Acidic residues" evidence="11">
    <location>
        <begin position="453"/>
        <end position="465"/>
    </location>
</feature>
<dbReference type="GO" id="GO:0008270">
    <property type="term" value="F:zinc ion binding"/>
    <property type="evidence" value="ECO:0007669"/>
    <property type="project" value="UniProtKB-UniRule"/>
</dbReference>
<keyword evidence="6" id="KW-0805">Transcription regulation</keyword>
<evidence type="ECO:0000256" key="11">
    <source>
        <dbReference type="SAM" id="MobiDB-lite"/>
    </source>
</evidence>
<dbReference type="FunFam" id="3.30.160.60:FF:000688">
    <property type="entry name" value="zinc finger protein 197 isoform X1"/>
    <property type="match status" value="1"/>
</dbReference>
<comment type="subcellular location">
    <subcellularLocation>
        <location evidence="1">Nucleus</location>
    </subcellularLocation>
</comment>
<dbReference type="Gene3D" id="3.30.160.60">
    <property type="entry name" value="Classic Zinc Finger"/>
    <property type="match status" value="9"/>
</dbReference>
<protein>
    <submittedName>
        <fullName evidence="14">Zinc finger protein 235</fullName>
    </submittedName>
</protein>
<feature type="domain" description="C2H2-type" evidence="12">
    <location>
        <begin position="739"/>
        <end position="766"/>
    </location>
</feature>
<dbReference type="FunFam" id="3.30.160.60:FF:001136">
    <property type="entry name" value="Zinc finger protein 408"/>
    <property type="match status" value="1"/>
</dbReference>
<feature type="region of interest" description="Disordered" evidence="11">
    <location>
        <begin position="355"/>
        <end position="384"/>
    </location>
</feature>
<keyword evidence="3" id="KW-0677">Repeat</keyword>
<dbReference type="GO" id="GO:0030674">
    <property type="term" value="F:protein-macromolecule adaptor activity"/>
    <property type="evidence" value="ECO:0007669"/>
    <property type="project" value="UniProtKB-ARBA"/>
</dbReference>
<dbReference type="PROSITE" id="PS50157">
    <property type="entry name" value="ZINC_FINGER_C2H2_2"/>
    <property type="match status" value="10"/>
</dbReference>
<dbReference type="Pfam" id="PF07776">
    <property type="entry name" value="zf-AD"/>
    <property type="match status" value="1"/>
</dbReference>
<dbReference type="FunFam" id="3.30.160.60:FF:000710">
    <property type="entry name" value="Zinc finger protein 768"/>
    <property type="match status" value="1"/>
</dbReference>
<dbReference type="SUPFAM" id="SSF57667">
    <property type="entry name" value="beta-beta-alpha zinc fingers"/>
    <property type="match status" value="6"/>
</dbReference>
<evidence type="ECO:0000259" key="13">
    <source>
        <dbReference type="PROSITE" id="PS51915"/>
    </source>
</evidence>
<feature type="binding site" evidence="10">
    <location>
        <position position="63"/>
    </location>
    <ligand>
        <name>Zn(2+)</name>
        <dbReference type="ChEBI" id="CHEBI:29105"/>
    </ligand>
</feature>
<dbReference type="Pfam" id="PF00096">
    <property type="entry name" value="zf-C2H2"/>
    <property type="match status" value="5"/>
</dbReference>
<dbReference type="FunFam" id="3.30.160.60:FF:000512">
    <property type="entry name" value="zinc finger protein 197 isoform X1"/>
    <property type="match status" value="1"/>
</dbReference>
<keyword evidence="8" id="KW-0539">Nucleus</keyword>
<evidence type="ECO:0000256" key="8">
    <source>
        <dbReference type="ARBA" id="ARBA00023242"/>
    </source>
</evidence>
<feature type="domain" description="C2H2-type" evidence="12">
    <location>
        <begin position="683"/>
        <end position="710"/>
    </location>
</feature>